<feature type="domain" description="ABC transporter" evidence="5">
    <location>
        <begin position="2"/>
        <end position="237"/>
    </location>
</feature>
<dbReference type="PANTHER" id="PTHR43166">
    <property type="entry name" value="AMINO ACID IMPORT ATP-BINDING PROTEIN"/>
    <property type="match status" value="1"/>
</dbReference>
<dbReference type="GO" id="GO:0016887">
    <property type="term" value="F:ATP hydrolysis activity"/>
    <property type="evidence" value="ECO:0007669"/>
    <property type="project" value="InterPro"/>
</dbReference>
<name>A0A1X6WKB2_9ENTE</name>
<dbReference type="PIRSF" id="PIRSF039085">
    <property type="entry name" value="ABC_ATPase_HisP"/>
    <property type="match status" value="1"/>
</dbReference>
<dbReference type="PANTHER" id="PTHR43166:SF4">
    <property type="entry name" value="PHOSPHONATES IMPORT ATP-BINDING PROTEIN PHNC"/>
    <property type="match status" value="1"/>
</dbReference>
<dbReference type="InterPro" id="IPR030679">
    <property type="entry name" value="ABC_ATPase_HisP-typ"/>
</dbReference>
<dbReference type="GO" id="GO:0005524">
    <property type="term" value="F:ATP binding"/>
    <property type="evidence" value="ECO:0007669"/>
    <property type="project" value="UniProtKB-KW"/>
</dbReference>
<keyword evidence="4 6" id="KW-0067">ATP-binding</keyword>
<dbReference type="SMART" id="SM00382">
    <property type="entry name" value="AAA"/>
    <property type="match status" value="1"/>
</dbReference>
<evidence type="ECO:0000256" key="4">
    <source>
        <dbReference type="ARBA" id="ARBA00022840"/>
    </source>
</evidence>
<dbReference type="GO" id="GO:0015424">
    <property type="term" value="F:ABC-type amino acid transporter activity"/>
    <property type="evidence" value="ECO:0007669"/>
    <property type="project" value="InterPro"/>
</dbReference>
<accession>A0A1X6WKB2</accession>
<dbReference type="SUPFAM" id="SSF52540">
    <property type="entry name" value="P-loop containing nucleoside triphosphate hydrolases"/>
    <property type="match status" value="1"/>
</dbReference>
<dbReference type="CDD" id="cd03262">
    <property type="entry name" value="ABC_HisP_GlnQ"/>
    <property type="match status" value="1"/>
</dbReference>
<dbReference type="FunFam" id="3.40.50.300:FF:000020">
    <property type="entry name" value="Amino acid ABC transporter ATP-binding component"/>
    <property type="match status" value="1"/>
</dbReference>
<gene>
    <name evidence="6" type="ORF">FM121_01245</name>
</gene>
<keyword evidence="2" id="KW-0813">Transport</keyword>
<sequence length="243" mass="27235">MISFKNVEKYYGSFHALKDVNLTIEKGEVVVAIGPSGSGKSTMLRCINALEEITTGELFVDGVDIHDKKTNLTEVRKNLGMVFQHFNLYPNMTVLENVTIAPIKVLKEDKEAAVKKAERLLEKVGMLHKKDEYPTQLSGGQQQRIAIARSLAMEPDVMLFDEPTSALDPEMVGEVLDVMKSLAKESGMTMIVVTHEMGFAREVADRVIFMADGKILEDRESEAFFDNPKDERAKQFLSKIINH</sequence>
<dbReference type="AlphaFoldDB" id="A0A1X6WKB2"/>
<evidence type="ECO:0000256" key="1">
    <source>
        <dbReference type="ARBA" id="ARBA00005417"/>
    </source>
</evidence>
<proteinExistence type="inferred from homology"/>
<dbReference type="InterPro" id="IPR050086">
    <property type="entry name" value="MetN_ABC_transporter-like"/>
</dbReference>
<dbReference type="Proteomes" id="UP000195918">
    <property type="component" value="Unassembled WGS sequence"/>
</dbReference>
<dbReference type="InterPro" id="IPR027417">
    <property type="entry name" value="P-loop_NTPase"/>
</dbReference>
<keyword evidence="3" id="KW-0547">Nucleotide-binding</keyword>
<evidence type="ECO:0000313" key="6">
    <source>
        <dbReference type="EMBL" id="SLM84687.1"/>
    </source>
</evidence>
<dbReference type="OrthoDB" id="9804199at2"/>
<comment type="similarity">
    <text evidence="1">Belongs to the ABC transporter superfamily.</text>
</comment>
<organism evidence="6 7">
    <name type="scientific">Vagococcus fluvialis bH819</name>
    <dbReference type="NCBI Taxonomy" id="1255619"/>
    <lineage>
        <taxon>Bacteria</taxon>
        <taxon>Bacillati</taxon>
        <taxon>Bacillota</taxon>
        <taxon>Bacilli</taxon>
        <taxon>Lactobacillales</taxon>
        <taxon>Enterococcaceae</taxon>
        <taxon>Vagococcus</taxon>
    </lineage>
</organism>
<evidence type="ECO:0000313" key="7">
    <source>
        <dbReference type="Proteomes" id="UP000195918"/>
    </source>
</evidence>
<dbReference type="EMBL" id="FWFD01000003">
    <property type="protein sequence ID" value="SLM84687.1"/>
    <property type="molecule type" value="Genomic_DNA"/>
</dbReference>
<keyword evidence="7" id="KW-1185">Reference proteome</keyword>
<dbReference type="Pfam" id="PF00005">
    <property type="entry name" value="ABC_tran"/>
    <property type="match status" value="1"/>
</dbReference>
<dbReference type="PROSITE" id="PS50893">
    <property type="entry name" value="ABC_TRANSPORTER_2"/>
    <property type="match status" value="1"/>
</dbReference>
<dbReference type="PROSITE" id="PS00211">
    <property type="entry name" value="ABC_TRANSPORTER_1"/>
    <property type="match status" value="1"/>
</dbReference>
<dbReference type="Gene3D" id="3.40.50.300">
    <property type="entry name" value="P-loop containing nucleotide triphosphate hydrolases"/>
    <property type="match status" value="1"/>
</dbReference>
<dbReference type="InterPro" id="IPR003439">
    <property type="entry name" value="ABC_transporter-like_ATP-bd"/>
</dbReference>
<evidence type="ECO:0000259" key="5">
    <source>
        <dbReference type="PROSITE" id="PS50893"/>
    </source>
</evidence>
<reference evidence="7" key="1">
    <citation type="submission" date="2017-02" db="EMBL/GenBank/DDBJ databases">
        <authorList>
            <person name="Dridi B."/>
        </authorList>
    </citation>
    <scope>NUCLEOTIDE SEQUENCE [LARGE SCALE GENOMIC DNA]</scope>
    <source>
        <strain evidence="7">bH819</strain>
    </source>
</reference>
<dbReference type="InterPro" id="IPR017871">
    <property type="entry name" value="ABC_transporter-like_CS"/>
</dbReference>
<dbReference type="InterPro" id="IPR003593">
    <property type="entry name" value="AAA+_ATPase"/>
</dbReference>
<evidence type="ECO:0000256" key="2">
    <source>
        <dbReference type="ARBA" id="ARBA00022448"/>
    </source>
</evidence>
<evidence type="ECO:0000256" key="3">
    <source>
        <dbReference type="ARBA" id="ARBA00022741"/>
    </source>
</evidence>
<protein>
    <submittedName>
        <fullName evidence="6">Glutamate transport ATP-binding protein</fullName>
    </submittedName>
</protein>